<proteinExistence type="predicted"/>
<evidence type="ECO:0000313" key="1">
    <source>
        <dbReference type="EMBL" id="GME91420.1"/>
    </source>
</evidence>
<dbReference type="Proteomes" id="UP001165064">
    <property type="component" value="Unassembled WGS sequence"/>
</dbReference>
<accession>A0ACB5TN07</accession>
<comment type="caution">
    <text evidence="1">The sequence shown here is derived from an EMBL/GenBank/DDBJ whole genome shotgun (WGS) entry which is preliminary data.</text>
</comment>
<name>A0ACB5TN07_AMBMO</name>
<keyword evidence="2" id="KW-1185">Reference proteome</keyword>
<organism evidence="1 2">
    <name type="scientific">Ambrosiozyma monospora</name>
    <name type="common">Yeast</name>
    <name type="synonym">Endomycopsis monosporus</name>
    <dbReference type="NCBI Taxonomy" id="43982"/>
    <lineage>
        <taxon>Eukaryota</taxon>
        <taxon>Fungi</taxon>
        <taxon>Dikarya</taxon>
        <taxon>Ascomycota</taxon>
        <taxon>Saccharomycotina</taxon>
        <taxon>Pichiomycetes</taxon>
        <taxon>Pichiales</taxon>
        <taxon>Pichiaceae</taxon>
        <taxon>Ambrosiozyma</taxon>
    </lineage>
</organism>
<evidence type="ECO:0000313" key="2">
    <source>
        <dbReference type="Proteomes" id="UP001165064"/>
    </source>
</evidence>
<dbReference type="EMBL" id="BSXS01008093">
    <property type="protein sequence ID" value="GME91420.1"/>
    <property type="molecule type" value="Genomic_DNA"/>
</dbReference>
<sequence length="180" mass="20909">MPKDTVLLCSKNGKPCTCGSPEKIKKRRRTFFQDYYPLMICSIESFNKIKEMHPKVSHYLTLQTFRPNLILKNVERPFYEDMFDRFDIVNTTTGSRHAFNVFLKCPNCTITNVNVETGTMDEVGILKKLASWRRVDECNPYYSFFGMYTINHEAGYTVKSGEVIDLLSKKCKITDVTPFK</sequence>
<protein>
    <submittedName>
        <fullName evidence="1">Unnamed protein product</fullName>
    </submittedName>
</protein>
<reference evidence="1" key="1">
    <citation type="submission" date="2023-04" db="EMBL/GenBank/DDBJ databases">
        <title>Ambrosiozyma monospora NBRC 10751.</title>
        <authorList>
            <person name="Ichikawa N."/>
            <person name="Sato H."/>
            <person name="Tonouchi N."/>
        </authorList>
    </citation>
    <scope>NUCLEOTIDE SEQUENCE</scope>
    <source>
        <strain evidence="1">NBRC 10751</strain>
    </source>
</reference>
<gene>
    <name evidence="1" type="ORF">Amon02_000890000</name>
</gene>